<keyword evidence="1" id="KW-0547">Nucleotide-binding</keyword>
<evidence type="ECO:0000259" key="9">
    <source>
        <dbReference type="PROSITE" id="PS51194"/>
    </source>
</evidence>
<dbReference type="InterPro" id="IPR012340">
    <property type="entry name" value="NA-bd_OB-fold"/>
</dbReference>
<dbReference type="PANTHER" id="PTHR47964">
    <property type="entry name" value="ATP-DEPENDENT DNA HELICASE HOMOLOG RECG, CHLOROPLASTIC"/>
    <property type="match status" value="1"/>
</dbReference>
<evidence type="ECO:0000256" key="7">
    <source>
        <dbReference type="ARBA" id="ARBA00023204"/>
    </source>
</evidence>
<keyword evidence="11" id="KW-1185">Reference proteome</keyword>
<evidence type="ECO:0000256" key="1">
    <source>
        <dbReference type="ARBA" id="ARBA00022741"/>
    </source>
</evidence>
<keyword evidence="2" id="KW-0227">DNA damage</keyword>
<keyword evidence="3" id="KW-0378">Hydrolase</keyword>
<evidence type="ECO:0000256" key="2">
    <source>
        <dbReference type="ARBA" id="ARBA00022763"/>
    </source>
</evidence>
<dbReference type="GO" id="GO:0003677">
    <property type="term" value="F:DNA binding"/>
    <property type="evidence" value="ECO:0007669"/>
    <property type="project" value="UniProtKB-KW"/>
</dbReference>
<dbReference type="GO" id="GO:0006281">
    <property type="term" value="P:DNA repair"/>
    <property type="evidence" value="ECO:0007669"/>
    <property type="project" value="UniProtKB-KW"/>
</dbReference>
<comment type="caution">
    <text evidence="10">The sequence shown here is derived from an EMBL/GenBank/DDBJ whole genome shotgun (WGS) entry which is preliminary data.</text>
</comment>
<dbReference type="Pfam" id="PF00271">
    <property type="entry name" value="Helicase_C"/>
    <property type="match status" value="1"/>
</dbReference>
<dbReference type="InterPro" id="IPR014001">
    <property type="entry name" value="Helicase_ATP-bd"/>
</dbReference>
<dbReference type="PROSITE" id="PS51194">
    <property type="entry name" value="HELICASE_CTER"/>
    <property type="match status" value="1"/>
</dbReference>
<dbReference type="SMART" id="SM00490">
    <property type="entry name" value="HELICc"/>
    <property type="match status" value="1"/>
</dbReference>
<sequence>MNSNLNQMFVKSNLYPKLVQNDINTLKELIFYKPKKYQNFLLSNINQVMDKEIINVIGKIVSEPLVSKDDSDKKRLHFQILIHDDVVLDVVLFNKFYLTNFLKINKNVFIKGKYNLYNKSITASLISFDLKNKNKIKPVYGIKNITDRSITTFLKSIFNKPQLKIKENLSPLFLKTYNLIDRKEALMNLHLPKSQQLLHKTLKRFKHEEALNIAQKLFEEKKKLPFKKPLNYDNHYIKTMMQKIPFSLTDNQKQIVKDIYSDLKQNYPTKRLIQGDVGSGKTITVFLAAIAVISAKKQVLMMAPTEILAKQHYLNFTKLFPEIKTIFITSKSKKKKTLQKAIAKNEYQMVIGTHLLANTAFNDLGLIIIDETHKFGTDVKDKTSFQNLQADVLYLTATPIPKTLAVMYFGLLKTSLLTEPPYAKKSIITARFPFEEMVPLLRENQAKNEQTYIVVPAIKQNAKKFNIETITSFLEEEQIQHLYVLHGKKNNQEQEEIMADFVKNPQGILLATTIIEVGIDVPNATTIVILGADHFGLSQLHQLRGRVGRNEKQNYCFLVPENPADNQRLNILEQESNGFKLSEFDLKNRGPGDFVGKKQSGYLKYHFLNVATDFKIISQVQKDFENLENKKRLL</sequence>
<proteinExistence type="predicted"/>
<keyword evidence="4 10" id="KW-0347">Helicase</keyword>
<feature type="domain" description="Helicase C-terminal" evidence="9">
    <location>
        <begin position="433"/>
        <end position="592"/>
    </location>
</feature>
<dbReference type="InterPro" id="IPR001650">
    <property type="entry name" value="Helicase_C-like"/>
</dbReference>
<dbReference type="Pfam" id="PF00270">
    <property type="entry name" value="DEAD"/>
    <property type="match status" value="1"/>
</dbReference>
<keyword evidence="6" id="KW-0238">DNA-binding</keyword>
<gene>
    <name evidence="10" type="ORF">HR065_00715</name>
</gene>
<evidence type="ECO:0000256" key="4">
    <source>
        <dbReference type="ARBA" id="ARBA00022806"/>
    </source>
</evidence>
<dbReference type="SUPFAM" id="SSF52540">
    <property type="entry name" value="P-loop containing nucleoside triphosphate hydrolases"/>
    <property type="match status" value="2"/>
</dbReference>
<keyword evidence="5" id="KW-0067">ATP-binding</keyword>
<dbReference type="GO" id="GO:0005524">
    <property type="term" value="F:ATP binding"/>
    <property type="evidence" value="ECO:0007669"/>
    <property type="project" value="UniProtKB-KW"/>
</dbReference>
<organism evidence="10 11">
    <name type="scientific">Candidatus Phytoplasma pruni</name>
    <dbReference type="NCBI Taxonomy" id="479893"/>
    <lineage>
        <taxon>Bacteria</taxon>
        <taxon>Bacillati</taxon>
        <taxon>Mycoplasmatota</taxon>
        <taxon>Mollicutes</taxon>
        <taxon>Acholeplasmatales</taxon>
        <taxon>Acholeplasmataceae</taxon>
        <taxon>Candidatus Phytoplasma</taxon>
        <taxon>16SrIII (X-disease group)</taxon>
    </lineage>
</organism>
<dbReference type="SMART" id="SM00487">
    <property type="entry name" value="DEXDc"/>
    <property type="match status" value="1"/>
</dbReference>
<feature type="domain" description="Helicase ATP-binding" evidence="8">
    <location>
        <begin position="262"/>
        <end position="417"/>
    </location>
</feature>
<dbReference type="EMBL" id="JABUOH010000023">
    <property type="protein sequence ID" value="NWN45607.1"/>
    <property type="molecule type" value="Genomic_DNA"/>
</dbReference>
<reference evidence="10 11" key="1">
    <citation type="submission" date="2020-06" db="EMBL/GenBank/DDBJ databases">
        <title>Draft genome sequence of Candidatus Phytoplasma pruni (X-disease group, subgroup 16SrIII-B) strain ChTDIII from Argentina.</title>
        <authorList>
            <person name="Fernandez F.D."/>
            <person name="Zuebert C."/>
            <person name="Huettel B."/>
            <person name="Kube M."/>
            <person name="Conci L.R."/>
        </authorList>
    </citation>
    <scope>NUCLEOTIDE SEQUENCE [LARGE SCALE GENOMIC DNA]</scope>
    <source>
        <strain evidence="10 11">ChTDIII</strain>
    </source>
</reference>
<accession>A0A851H9Q8</accession>
<evidence type="ECO:0000313" key="11">
    <source>
        <dbReference type="Proteomes" id="UP000568109"/>
    </source>
</evidence>
<dbReference type="InterPro" id="IPR011545">
    <property type="entry name" value="DEAD/DEAH_box_helicase_dom"/>
</dbReference>
<name>A0A851H9Q8_9MOLU</name>
<keyword evidence="7" id="KW-0234">DNA repair</keyword>
<dbReference type="SUPFAM" id="SSF50249">
    <property type="entry name" value="Nucleic acid-binding proteins"/>
    <property type="match status" value="1"/>
</dbReference>
<dbReference type="InterPro" id="IPR047112">
    <property type="entry name" value="RecG/Mfd"/>
</dbReference>
<evidence type="ECO:0000256" key="6">
    <source>
        <dbReference type="ARBA" id="ARBA00023125"/>
    </source>
</evidence>
<dbReference type="GO" id="GO:0016787">
    <property type="term" value="F:hydrolase activity"/>
    <property type="evidence" value="ECO:0007669"/>
    <property type="project" value="UniProtKB-KW"/>
</dbReference>
<dbReference type="AlphaFoldDB" id="A0A851H9Q8"/>
<protein>
    <submittedName>
        <fullName evidence="10">DEAD/DEAH box helicase family protein</fullName>
    </submittedName>
</protein>
<dbReference type="Gene3D" id="3.40.50.300">
    <property type="entry name" value="P-loop containing nucleotide triphosphate hydrolases"/>
    <property type="match status" value="2"/>
</dbReference>
<dbReference type="GO" id="GO:0003678">
    <property type="term" value="F:DNA helicase activity"/>
    <property type="evidence" value="ECO:0007669"/>
    <property type="project" value="TreeGrafter"/>
</dbReference>
<dbReference type="PROSITE" id="PS51192">
    <property type="entry name" value="HELICASE_ATP_BIND_1"/>
    <property type="match status" value="1"/>
</dbReference>
<dbReference type="RefSeq" id="WP_178734008.1">
    <property type="nucleotide sequence ID" value="NZ_JABUOH010000023.1"/>
</dbReference>
<evidence type="ECO:0000313" key="10">
    <source>
        <dbReference type="EMBL" id="NWN45607.1"/>
    </source>
</evidence>
<evidence type="ECO:0000259" key="8">
    <source>
        <dbReference type="PROSITE" id="PS51192"/>
    </source>
</evidence>
<evidence type="ECO:0000256" key="3">
    <source>
        <dbReference type="ARBA" id="ARBA00022801"/>
    </source>
</evidence>
<dbReference type="Proteomes" id="UP000568109">
    <property type="component" value="Unassembled WGS sequence"/>
</dbReference>
<dbReference type="PANTHER" id="PTHR47964:SF1">
    <property type="entry name" value="ATP-DEPENDENT DNA HELICASE HOMOLOG RECG, CHLOROPLASTIC"/>
    <property type="match status" value="1"/>
</dbReference>
<dbReference type="InterPro" id="IPR027417">
    <property type="entry name" value="P-loop_NTPase"/>
</dbReference>
<evidence type="ECO:0000256" key="5">
    <source>
        <dbReference type="ARBA" id="ARBA00022840"/>
    </source>
</evidence>